<evidence type="ECO:0000256" key="1">
    <source>
        <dbReference type="SAM" id="Phobius"/>
    </source>
</evidence>
<protein>
    <recommendedName>
        <fullName evidence="4">PAP2 superfamily protein</fullName>
    </recommendedName>
</protein>
<name>A0A1I6Q2R1_9FLAO</name>
<accession>A0A1I6Q2R1</accession>
<evidence type="ECO:0000313" key="3">
    <source>
        <dbReference type="Proteomes" id="UP000199312"/>
    </source>
</evidence>
<gene>
    <name evidence="2" type="ORF">SAMN04488006_1438</name>
</gene>
<dbReference type="AlphaFoldDB" id="A0A1I6Q2R1"/>
<keyword evidence="1" id="KW-0472">Membrane</keyword>
<dbReference type="STRING" id="593133.SAMN04488006_1438"/>
<feature type="transmembrane region" description="Helical" evidence="1">
    <location>
        <begin position="136"/>
        <end position="155"/>
    </location>
</feature>
<keyword evidence="3" id="KW-1185">Reference proteome</keyword>
<evidence type="ECO:0008006" key="4">
    <source>
        <dbReference type="Google" id="ProtNLM"/>
    </source>
</evidence>
<keyword evidence="1" id="KW-0812">Transmembrane</keyword>
<evidence type="ECO:0000313" key="2">
    <source>
        <dbReference type="EMBL" id="SFS46756.1"/>
    </source>
</evidence>
<feature type="transmembrane region" description="Helical" evidence="1">
    <location>
        <begin position="161"/>
        <end position="180"/>
    </location>
</feature>
<keyword evidence="1" id="KW-1133">Transmembrane helix</keyword>
<feature type="transmembrane region" description="Helical" evidence="1">
    <location>
        <begin position="187"/>
        <end position="206"/>
    </location>
</feature>
<dbReference type="EMBL" id="FOZP01000003">
    <property type="protein sequence ID" value="SFS46756.1"/>
    <property type="molecule type" value="Genomic_DNA"/>
</dbReference>
<feature type="transmembrane region" description="Helical" evidence="1">
    <location>
        <begin position="46"/>
        <end position="66"/>
    </location>
</feature>
<proteinExistence type="predicted"/>
<reference evidence="3" key="1">
    <citation type="submission" date="2016-10" db="EMBL/GenBank/DDBJ databases">
        <authorList>
            <person name="Varghese N."/>
            <person name="Submissions S."/>
        </authorList>
    </citation>
    <scope>NUCLEOTIDE SEQUENCE [LARGE SCALE GENOMIC DNA]</scope>
    <source>
        <strain evidence="3">DSM 24450</strain>
    </source>
</reference>
<sequence length="209" mass="24311">MITLIMNYRFSKFISYFFHPINFSILGAIIYFLFIPKYIFKTQEHTILLVIFLGTYIFPLILLYLLKKFKLIQSYHMSTIEERKFPTLLFISLTYIIGNWLFKSNIVDILALFYFSYGLGLVISYTLLYFKTKLSLHALAIGGLIGFSICFSYFYKINLLILLTVLFVLSGLISTSRLILKAHKLNEIVIGYAVGILTQIIVFFIYTTT</sequence>
<organism evidence="2 3">
    <name type="scientific">Lutibacter maritimus</name>
    <dbReference type="NCBI Taxonomy" id="593133"/>
    <lineage>
        <taxon>Bacteria</taxon>
        <taxon>Pseudomonadati</taxon>
        <taxon>Bacteroidota</taxon>
        <taxon>Flavobacteriia</taxon>
        <taxon>Flavobacteriales</taxon>
        <taxon>Flavobacteriaceae</taxon>
        <taxon>Lutibacter</taxon>
    </lineage>
</organism>
<feature type="transmembrane region" description="Helical" evidence="1">
    <location>
        <begin position="21"/>
        <end position="40"/>
    </location>
</feature>
<feature type="transmembrane region" description="Helical" evidence="1">
    <location>
        <begin position="87"/>
        <end position="103"/>
    </location>
</feature>
<dbReference type="Proteomes" id="UP000199312">
    <property type="component" value="Unassembled WGS sequence"/>
</dbReference>
<feature type="transmembrane region" description="Helical" evidence="1">
    <location>
        <begin position="109"/>
        <end position="129"/>
    </location>
</feature>